<sequence length="157" mass="17675">MLVDHCSTASLERLTYYGISSNLLLYFTGELDQHCTTASRNLSNWPRACYITPLFRAFLADGYIGKYWTIASSSILYAIAQTVTCFTSLYLVALASGGIKACISAYGADQDDEYWHSHRSFFDCLGTRLRGFDLGLWYTYFSHGSGCSFVLLRYLVL</sequence>
<dbReference type="STRING" id="4232.A0A251TKM9"/>
<accession>A0A251TKM9</accession>
<keyword evidence="3" id="KW-0812">Transmembrane</keyword>
<organism evidence="8 9">
    <name type="scientific">Helianthus annuus</name>
    <name type="common">Common sunflower</name>
    <dbReference type="NCBI Taxonomy" id="4232"/>
    <lineage>
        <taxon>Eukaryota</taxon>
        <taxon>Viridiplantae</taxon>
        <taxon>Streptophyta</taxon>
        <taxon>Embryophyta</taxon>
        <taxon>Tracheophyta</taxon>
        <taxon>Spermatophyta</taxon>
        <taxon>Magnoliopsida</taxon>
        <taxon>eudicotyledons</taxon>
        <taxon>Gunneridae</taxon>
        <taxon>Pentapetalae</taxon>
        <taxon>asterids</taxon>
        <taxon>campanulids</taxon>
        <taxon>Asterales</taxon>
        <taxon>Asteraceae</taxon>
        <taxon>Asteroideae</taxon>
        <taxon>Heliantheae alliance</taxon>
        <taxon>Heliantheae</taxon>
        <taxon>Helianthus</taxon>
    </lineage>
</organism>
<evidence type="ECO:0000256" key="5">
    <source>
        <dbReference type="ARBA" id="ARBA00023136"/>
    </source>
</evidence>
<evidence type="ECO:0000256" key="1">
    <source>
        <dbReference type="ARBA" id="ARBA00004141"/>
    </source>
</evidence>
<evidence type="ECO:0000256" key="3">
    <source>
        <dbReference type="ARBA" id="ARBA00022692"/>
    </source>
</evidence>
<gene>
    <name evidence="8" type="ORF">HannXRQ_Chr10g0300871</name>
    <name evidence="7" type="ORF">HanXRQr2_Chr10g0438961</name>
</gene>
<dbReference type="InterPro" id="IPR000109">
    <property type="entry name" value="POT_fam"/>
</dbReference>
<dbReference type="PANTHER" id="PTHR11654">
    <property type="entry name" value="OLIGOPEPTIDE TRANSPORTER-RELATED"/>
    <property type="match status" value="1"/>
</dbReference>
<dbReference type="Gene3D" id="1.20.1250.20">
    <property type="entry name" value="MFS general substrate transporter like domains"/>
    <property type="match status" value="1"/>
</dbReference>
<keyword evidence="5" id="KW-0472">Membrane</keyword>
<reference evidence="7 9" key="1">
    <citation type="journal article" date="2017" name="Nature">
        <title>The sunflower genome provides insights into oil metabolism, flowering and Asterid evolution.</title>
        <authorList>
            <person name="Badouin H."/>
            <person name="Gouzy J."/>
            <person name="Grassa C.J."/>
            <person name="Murat F."/>
            <person name="Staton S.E."/>
            <person name="Cottret L."/>
            <person name="Lelandais-Briere C."/>
            <person name="Owens G.L."/>
            <person name="Carrere S."/>
            <person name="Mayjonade B."/>
            <person name="Legrand L."/>
            <person name="Gill N."/>
            <person name="Kane N.C."/>
            <person name="Bowers J.E."/>
            <person name="Hubner S."/>
            <person name="Bellec A."/>
            <person name="Berard A."/>
            <person name="Berges H."/>
            <person name="Blanchet N."/>
            <person name="Boniface M.C."/>
            <person name="Brunel D."/>
            <person name="Catrice O."/>
            <person name="Chaidir N."/>
            <person name="Claudel C."/>
            <person name="Donnadieu C."/>
            <person name="Faraut T."/>
            <person name="Fievet G."/>
            <person name="Helmstetter N."/>
            <person name="King M."/>
            <person name="Knapp S.J."/>
            <person name="Lai Z."/>
            <person name="Le Paslier M.C."/>
            <person name="Lippi Y."/>
            <person name="Lorenzon L."/>
            <person name="Mandel J.R."/>
            <person name="Marage G."/>
            <person name="Marchand G."/>
            <person name="Marquand E."/>
            <person name="Bret-Mestries E."/>
            <person name="Morien E."/>
            <person name="Nambeesan S."/>
            <person name="Nguyen T."/>
            <person name="Pegot-Espagnet P."/>
            <person name="Pouilly N."/>
            <person name="Raftis F."/>
            <person name="Sallet E."/>
            <person name="Schiex T."/>
            <person name="Thomas J."/>
            <person name="Vandecasteele C."/>
            <person name="Vares D."/>
            <person name="Vear F."/>
            <person name="Vautrin S."/>
            <person name="Crespi M."/>
            <person name="Mangin B."/>
            <person name="Burke J.M."/>
            <person name="Salse J."/>
            <person name="Munos S."/>
            <person name="Vincourt P."/>
            <person name="Rieseberg L.H."/>
            <person name="Langlade N.B."/>
        </authorList>
    </citation>
    <scope>NUCLEOTIDE SEQUENCE [LARGE SCALE GENOMIC DNA]</scope>
    <source>
        <strain evidence="9">cv. SF193</strain>
        <tissue evidence="7">Leaves</tissue>
    </source>
</reference>
<dbReference type="InterPro" id="IPR036259">
    <property type="entry name" value="MFS_trans_sf"/>
</dbReference>
<dbReference type="GO" id="GO:0022857">
    <property type="term" value="F:transmembrane transporter activity"/>
    <property type="evidence" value="ECO:0007669"/>
    <property type="project" value="InterPro"/>
</dbReference>
<proteinExistence type="inferred from homology"/>
<dbReference type="AlphaFoldDB" id="A0A251TKM9"/>
<evidence type="ECO:0000256" key="2">
    <source>
        <dbReference type="ARBA" id="ARBA00005982"/>
    </source>
</evidence>
<comment type="subcellular location">
    <subcellularLocation>
        <location evidence="1">Membrane</location>
        <topology evidence="1">Multi-pass membrane protein</topology>
    </subcellularLocation>
</comment>
<keyword evidence="9" id="KW-1185">Reference proteome</keyword>
<dbReference type="GO" id="GO:0016020">
    <property type="term" value="C:membrane"/>
    <property type="evidence" value="ECO:0007669"/>
    <property type="project" value="UniProtKB-SubCell"/>
</dbReference>
<dbReference type="Pfam" id="PF00854">
    <property type="entry name" value="PTR2"/>
    <property type="match status" value="1"/>
</dbReference>
<keyword evidence="4" id="KW-1133">Transmembrane helix</keyword>
<dbReference type="Proteomes" id="UP000215914">
    <property type="component" value="Chromosome 10"/>
</dbReference>
<comment type="similarity">
    <text evidence="6">Belongs to the major facilitator superfamily. Phosphate:H(+) symporter (TC 2.A.1.9) family.</text>
</comment>
<dbReference type="Gramene" id="mRNA:HanXRQr2_Chr10g0438961">
    <property type="protein sequence ID" value="mRNA:HanXRQr2_Chr10g0438961"/>
    <property type="gene ID" value="HanXRQr2_Chr10g0438961"/>
</dbReference>
<evidence type="ECO:0000313" key="7">
    <source>
        <dbReference type="EMBL" id="KAF5786281.1"/>
    </source>
</evidence>
<reference evidence="8" key="2">
    <citation type="submission" date="2017-02" db="EMBL/GenBank/DDBJ databases">
        <title>Sunflower complete genome.</title>
        <authorList>
            <person name="Langlade N."/>
            <person name="Munos S."/>
        </authorList>
    </citation>
    <scope>NUCLEOTIDE SEQUENCE [LARGE SCALE GENOMIC DNA]</scope>
    <source>
        <tissue evidence="8">Leaves</tissue>
    </source>
</reference>
<dbReference type="InParanoid" id="A0A251TKM9"/>
<dbReference type="EMBL" id="CM007899">
    <property type="protein sequence ID" value="OTG11630.1"/>
    <property type="molecule type" value="Genomic_DNA"/>
</dbReference>
<comment type="similarity">
    <text evidence="2">Belongs to the major facilitator superfamily. Proton-dependent oligopeptide transporter (POT/PTR) (TC 2.A.17) family.</text>
</comment>
<evidence type="ECO:0000313" key="8">
    <source>
        <dbReference type="EMBL" id="OTG11630.1"/>
    </source>
</evidence>
<evidence type="ECO:0000256" key="4">
    <source>
        <dbReference type="ARBA" id="ARBA00022989"/>
    </source>
</evidence>
<reference evidence="7" key="3">
    <citation type="submission" date="2020-06" db="EMBL/GenBank/DDBJ databases">
        <title>Helianthus annuus Genome sequencing and assembly Release 2.</title>
        <authorList>
            <person name="Gouzy J."/>
            <person name="Langlade N."/>
            <person name="Munos S."/>
        </authorList>
    </citation>
    <scope>NUCLEOTIDE SEQUENCE</scope>
    <source>
        <tissue evidence="7">Leaves</tissue>
    </source>
</reference>
<evidence type="ECO:0000256" key="6">
    <source>
        <dbReference type="ARBA" id="ARBA00044504"/>
    </source>
</evidence>
<name>A0A251TKM9_HELAN</name>
<evidence type="ECO:0000313" key="9">
    <source>
        <dbReference type="Proteomes" id="UP000215914"/>
    </source>
</evidence>
<dbReference type="EMBL" id="MNCJ02000325">
    <property type="protein sequence ID" value="KAF5786281.1"/>
    <property type="molecule type" value="Genomic_DNA"/>
</dbReference>
<protein>
    <submittedName>
        <fullName evidence="7">Peptide-transporting ATPase</fullName>
    </submittedName>
    <submittedName>
        <fullName evidence="8">Putative proton-dependent oligopeptide transporter family</fullName>
    </submittedName>
</protein>